<dbReference type="GO" id="GO:0005789">
    <property type="term" value="C:endoplasmic reticulum membrane"/>
    <property type="evidence" value="ECO:0007669"/>
    <property type="project" value="TreeGrafter"/>
</dbReference>
<evidence type="ECO:0000256" key="1">
    <source>
        <dbReference type="ARBA" id="ARBA00004141"/>
    </source>
</evidence>
<dbReference type="PROSITE" id="PS50255">
    <property type="entry name" value="CYTOCHROME_B5_2"/>
    <property type="match status" value="1"/>
</dbReference>
<dbReference type="SUPFAM" id="SSF55856">
    <property type="entry name" value="Cytochrome b5-like heme/steroid binding domain"/>
    <property type="match status" value="1"/>
</dbReference>
<feature type="domain" description="Cytochrome b5 heme-binding" evidence="18">
    <location>
        <begin position="122"/>
        <end position="202"/>
    </location>
</feature>
<dbReference type="InterPro" id="IPR001199">
    <property type="entry name" value="Cyt_B5-like_heme/steroid-bd"/>
</dbReference>
<reference evidence="19" key="1">
    <citation type="submission" date="2021-02" db="EMBL/GenBank/DDBJ databases">
        <authorList>
            <person name="Nowell W R."/>
        </authorList>
    </citation>
    <scope>NUCLEOTIDE SEQUENCE</scope>
</reference>
<keyword evidence="4 14" id="KW-0349">Heme</keyword>
<evidence type="ECO:0000256" key="13">
    <source>
        <dbReference type="ARBA" id="ARBA00023160"/>
    </source>
</evidence>
<keyword evidence="9" id="KW-0560">Oxidoreductase</keyword>
<feature type="region of interest" description="Disordered" evidence="16">
    <location>
        <begin position="255"/>
        <end position="278"/>
    </location>
</feature>
<keyword evidence="6 14" id="KW-0479">Metal-binding</keyword>
<dbReference type="PROSITE" id="PS00191">
    <property type="entry name" value="CYTOCHROME_B5_1"/>
    <property type="match status" value="1"/>
</dbReference>
<dbReference type="SMART" id="SM01117">
    <property type="entry name" value="Cyt-b5"/>
    <property type="match status" value="1"/>
</dbReference>
<dbReference type="GO" id="GO:0020037">
    <property type="term" value="F:heme binding"/>
    <property type="evidence" value="ECO:0007669"/>
    <property type="project" value="UniProtKB-UniRule"/>
</dbReference>
<keyword evidence="3" id="KW-0444">Lipid biosynthesis</keyword>
<dbReference type="InterPro" id="IPR036400">
    <property type="entry name" value="Cyt_B5-like_heme/steroid_sf"/>
</dbReference>
<dbReference type="AlphaFoldDB" id="A0A818U2P0"/>
<evidence type="ECO:0000256" key="4">
    <source>
        <dbReference type="ARBA" id="ARBA00022617"/>
    </source>
</evidence>
<evidence type="ECO:0000256" key="7">
    <source>
        <dbReference type="ARBA" id="ARBA00022832"/>
    </source>
</evidence>
<dbReference type="InterPro" id="IPR015876">
    <property type="entry name" value="Acyl-CoA_DS"/>
</dbReference>
<dbReference type="Gene3D" id="1.20.5.170">
    <property type="match status" value="1"/>
</dbReference>
<comment type="similarity">
    <text evidence="2">Belongs to the fatty acid desaturase type 1 family.</text>
</comment>
<keyword evidence="15" id="KW-0175">Coiled coil</keyword>
<keyword evidence="10 14" id="KW-0408">Iron</keyword>
<dbReference type="CDD" id="cd03505">
    <property type="entry name" value="Delta9-FADS-like"/>
    <property type="match status" value="1"/>
</dbReference>
<dbReference type="GO" id="GO:0005506">
    <property type="term" value="F:iron ion binding"/>
    <property type="evidence" value="ECO:0007669"/>
    <property type="project" value="TreeGrafter"/>
</dbReference>
<dbReference type="CDD" id="cd14693">
    <property type="entry name" value="bZIP_CEBP"/>
    <property type="match status" value="1"/>
</dbReference>
<evidence type="ECO:0000256" key="8">
    <source>
        <dbReference type="ARBA" id="ARBA00022989"/>
    </source>
</evidence>
<keyword evidence="8" id="KW-1133">Transmembrane helix</keyword>
<keyword evidence="11" id="KW-0443">Lipid metabolism</keyword>
<dbReference type="Proteomes" id="UP000663881">
    <property type="component" value="Unassembled WGS sequence"/>
</dbReference>
<keyword evidence="12" id="KW-0472">Membrane</keyword>
<name>A0A818U2P0_9BILA</name>
<protein>
    <recommendedName>
        <fullName evidence="21">Cytochrome b5 heme-binding domain-containing protein</fullName>
    </recommendedName>
</protein>
<keyword evidence="13" id="KW-0275">Fatty acid biosynthesis</keyword>
<dbReference type="Pfam" id="PF00173">
    <property type="entry name" value="Cyt-b5"/>
    <property type="match status" value="1"/>
</dbReference>
<dbReference type="PANTHER" id="PTHR11351">
    <property type="entry name" value="ACYL-COA DESATURASE"/>
    <property type="match status" value="1"/>
</dbReference>
<dbReference type="PROSITE" id="PS50217">
    <property type="entry name" value="BZIP"/>
    <property type="match status" value="1"/>
</dbReference>
<comment type="similarity">
    <text evidence="14">Belongs to the cytochrome b5 family.</text>
</comment>
<accession>A0A818U2P0</accession>
<dbReference type="InterPro" id="IPR004827">
    <property type="entry name" value="bZIP"/>
</dbReference>
<sequence>MSMTFFVPTLVCGIGWNDYRGGFFFASVLRLVILHHATFCVNSLAHYLGDAPFDDKHTPRDHLITALITGGEGYHNFHHEFPSDYRNALNWNEIEKGRYTMTCKALNKVRDSIAWPKDRTQLRIISFEEYQQMANGDDGRQFILIAGFVHDVTDFIDSHPGGRALLKSQVGKDATVPFHGGVHAHNTAAHNLLAMMRVAIYILDSIVKLLNSKSDMSNKSEEDQIDRRDSTLSSDSTSEWVRFGNTKVMKYSKEYHHKRSKNNRAVKKSREKTKESKQARELKMAMLVTENQQLTNRIDQLTKELESLKSSYRNIASNIIN</sequence>
<dbReference type="InterPro" id="IPR001522">
    <property type="entry name" value="FADS-1_CS"/>
</dbReference>
<evidence type="ECO:0000256" key="16">
    <source>
        <dbReference type="SAM" id="MobiDB-lite"/>
    </source>
</evidence>
<evidence type="ECO:0000256" key="9">
    <source>
        <dbReference type="ARBA" id="ARBA00023002"/>
    </source>
</evidence>
<evidence type="ECO:0000256" key="14">
    <source>
        <dbReference type="RuleBase" id="RU362121"/>
    </source>
</evidence>
<evidence type="ECO:0008006" key="21">
    <source>
        <dbReference type="Google" id="ProtNLM"/>
    </source>
</evidence>
<evidence type="ECO:0000256" key="11">
    <source>
        <dbReference type="ARBA" id="ARBA00023098"/>
    </source>
</evidence>
<dbReference type="PROSITE" id="PS00476">
    <property type="entry name" value="FATTY_ACID_DESATUR_1"/>
    <property type="match status" value="1"/>
</dbReference>
<comment type="caution">
    <text evidence="19">The sequence shown here is derived from an EMBL/GenBank/DDBJ whole genome shotgun (WGS) entry which is preliminary data.</text>
</comment>
<evidence type="ECO:0000256" key="3">
    <source>
        <dbReference type="ARBA" id="ARBA00022516"/>
    </source>
</evidence>
<feature type="domain" description="BZIP" evidence="17">
    <location>
        <begin position="252"/>
        <end position="315"/>
    </location>
</feature>
<dbReference type="InterPro" id="IPR018506">
    <property type="entry name" value="Cyt_B5_heme-BS"/>
</dbReference>
<evidence type="ECO:0000313" key="19">
    <source>
        <dbReference type="EMBL" id="CAF3690211.1"/>
    </source>
</evidence>
<dbReference type="EMBL" id="CAJOAY010000550">
    <property type="protein sequence ID" value="CAF3690211.1"/>
    <property type="molecule type" value="Genomic_DNA"/>
</dbReference>
<keyword evidence="5" id="KW-0812">Transmembrane</keyword>
<dbReference type="Gene3D" id="3.10.120.10">
    <property type="entry name" value="Cytochrome b5-like heme/steroid binding domain"/>
    <property type="match status" value="1"/>
</dbReference>
<evidence type="ECO:0000256" key="12">
    <source>
        <dbReference type="ARBA" id="ARBA00023136"/>
    </source>
</evidence>
<dbReference type="InterPro" id="IPR046347">
    <property type="entry name" value="bZIP_sf"/>
</dbReference>
<evidence type="ECO:0000259" key="18">
    <source>
        <dbReference type="PROSITE" id="PS50255"/>
    </source>
</evidence>
<dbReference type="PRINTS" id="PR00075">
    <property type="entry name" value="FACDDSATRASE"/>
</dbReference>
<dbReference type="GO" id="GO:0004768">
    <property type="term" value="F:stearoyl-CoA 9-desaturase activity"/>
    <property type="evidence" value="ECO:0007669"/>
    <property type="project" value="TreeGrafter"/>
</dbReference>
<feature type="compositionally biased region" description="Basic residues" evidence="16">
    <location>
        <begin position="255"/>
        <end position="271"/>
    </location>
</feature>
<proteinExistence type="inferred from homology"/>
<evidence type="ECO:0000259" key="17">
    <source>
        <dbReference type="PROSITE" id="PS50217"/>
    </source>
</evidence>
<dbReference type="PANTHER" id="PTHR11351:SF31">
    <property type="entry name" value="DESATURASE 1, ISOFORM A-RELATED"/>
    <property type="match status" value="1"/>
</dbReference>
<organism evidence="19 20">
    <name type="scientific">Adineta steineri</name>
    <dbReference type="NCBI Taxonomy" id="433720"/>
    <lineage>
        <taxon>Eukaryota</taxon>
        <taxon>Metazoa</taxon>
        <taxon>Spiralia</taxon>
        <taxon>Gnathifera</taxon>
        <taxon>Rotifera</taxon>
        <taxon>Eurotatoria</taxon>
        <taxon>Bdelloidea</taxon>
        <taxon>Adinetida</taxon>
        <taxon>Adinetidae</taxon>
        <taxon>Adineta</taxon>
    </lineage>
</organism>
<evidence type="ECO:0000313" key="20">
    <source>
        <dbReference type="Proteomes" id="UP000663881"/>
    </source>
</evidence>
<comment type="subcellular location">
    <subcellularLocation>
        <location evidence="1">Membrane</location>
        <topology evidence="1">Multi-pass membrane protein</topology>
    </subcellularLocation>
</comment>
<dbReference type="GO" id="GO:0006636">
    <property type="term" value="P:unsaturated fatty acid biosynthetic process"/>
    <property type="evidence" value="ECO:0007669"/>
    <property type="project" value="TreeGrafter"/>
</dbReference>
<evidence type="ECO:0000256" key="10">
    <source>
        <dbReference type="ARBA" id="ARBA00023004"/>
    </source>
</evidence>
<dbReference type="Pfam" id="PF07716">
    <property type="entry name" value="bZIP_2"/>
    <property type="match status" value="1"/>
</dbReference>
<feature type="coiled-coil region" evidence="15">
    <location>
        <begin position="284"/>
        <end position="318"/>
    </location>
</feature>
<gene>
    <name evidence="19" type="ORF">OKA104_LOCUS11750</name>
</gene>
<evidence type="ECO:0000256" key="6">
    <source>
        <dbReference type="ARBA" id="ARBA00022723"/>
    </source>
</evidence>
<evidence type="ECO:0000256" key="15">
    <source>
        <dbReference type="SAM" id="Coils"/>
    </source>
</evidence>
<dbReference type="SMART" id="SM00338">
    <property type="entry name" value="BRLZ"/>
    <property type="match status" value="1"/>
</dbReference>
<dbReference type="SUPFAM" id="SSF57959">
    <property type="entry name" value="Leucine zipper domain"/>
    <property type="match status" value="1"/>
</dbReference>
<evidence type="ECO:0000256" key="5">
    <source>
        <dbReference type="ARBA" id="ARBA00022692"/>
    </source>
</evidence>
<dbReference type="GO" id="GO:0003700">
    <property type="term" value="F:DNA-binding transcription factor activity"/>
    <property type="evidence" value="ECO:0007669"/>
    <property type="project" value="InterPro"/>
</dbReference>
<keyword evidence="7" id="KW-0276">Fatty acid metabolism</keyword>
<evidence type="ECO:0000256" key="2">
    <source>
        <dbReference type="ARBA" id="ARBA00009295"/>
    </source>
</evidence>